<evidence type="ECO:0000313" key="10">
    <source>
        <dbReference type="Ensembl" id="ENSLLEP00000022186.1"/>
    </source>
</evidence>
<keyword evidence="7 8" id="KW-0111">Calcium/phospholipid-binding</keyword>
<comment type="subcellular location">
    <subcellularLocation>
        <location evidence="1">Secreted</location>
    </subcellularLocation>
</comment>
<dbReference type="PANTHER" id="PTHR10502:SF242">
    <property type="entry name" value="ANNEXIN"/>
    <property type="match status" value="1"/>
</dbReference>
<evidence type="ECO:0000256" key="5">
    <source>
        <dbReference type="ARBA" id="ARBA00022837"/>
    </source>
</evidence>
<dbReference type="FunFam" id="1.10.220.10:FF:000003">
    <property type="entry name" value="Annexin"/>
    <property type="match status" value="1"/>
</dbReference>
<dbReference type="InterPro" id="IPR001464">
    <property type="entry name" value="Annexin"/>
</dbReference>
<evidence type="ECO:0000256" key="2">
    <source>
        <dbReference type="ARBA" id="ARBA00007831"/>
    </source>
</evidence>
<evidence type="ECO:0000313" key="11">
    <source>
        <dbReference type="Proteomes" id="UP000694569"/>
    </source>
</evidence>
<dbReference type="OrthoDB" id="37886at2759"/>
<feature type="transmembrane region" description="Helical" evidence="9">
    <location>
        <begin position="443"/>
        <end position="462"/>
    </location>
</feature>
<dbReference type="AlphaFoldDB" id="A0A8C5N2W6"/>
<dbReference type="GO" id="GO:0012506">
    <property type="term" value="C:vesicle membrane"/>
    <property type="evidence" value="ECO:0007669"/>
    <property type="project" value="TreeGrafter"/>
</dbReference>
<evidence type="ECO:0000256" key="7">
    <source>
        <dbReference type="ARBA" id="ARBA00023302"/>
    </source>
</evidence>
<evidence type="ECO:0000256" key="3">
    <source>
        <dbReference type="ARBA" id="ARBA00022525"/>
    </source>
</evidence>
<comment type="domain">
    <text evidence="8">A pair of annexin repeats may form one binding site for calcium and phospholipid.</text>
</comment>
<keyword evidence="5 8" id="KW-0106">Calcium</keyword>
<evidence type="ECO:0000256" key="8">
    <source>
        <dbReference type="RuleBase" id="RU003540"/>
    </source>
</evidence>
<reference evidence="10" key="2">
    <citation type="submission" date="2025-09" db="UniProtKB">
        <authorList>
            <consortium name="Ensembl"/>
        </authorList>
    </citation>
    <scope>IDENTIFICATION</scope>
</reference>
<dbReference type="InterPro" id="IPR018502">
    <property type="entry name" value="Annexin_repeat"/>
</dbReference>
<dbReference type="GO" id="GO:0005886">
    <property type="term" value="C:plasma membrane"/>
    <property type="evidence" value="ECO:0007669"/>
    <property type="project" value="TreeGrafter"/>
</dbReference>
<evidence type="ECO:0000256" key="1">
    <source>
        <dbReference type="ARBA" id="ARBA00004613"/>
    </source>
</evidence>
<dbReference type="PROSITE" id="PS00223">
    <property type="entry name" value="ANNEXIN_1"/>
    <property type="match status" value="3"/>
</dbReference>
<evidence type="ECO:0000256" key="9">
    <source>
        <dbReference type="SAM" id="Phobius"/>
    </source>
</evidence>
<proteinExistence type="inferred from homology"/>
<protein>
    <recommendedName>
        <fullName evidence="8">Annexin</fullName>
    </recommendedName>
</protein>
<name>A0A8C5N2W6_9ANUR</name>
<dbReference type="Ensembl" id="ENSLLET00000023042.1">
    <property type="protein sequence ID" value="ENSLLEP00000022186.1"/>
    <property type="gene ID" value="ENSLLEG00000013888.1"/>
</dbReference>
<dbReference type="SUPFAM" id="SSF47874">
    <property type="entry name" value="Annexin"/>
    <property type="match status" value="2"/>
</dbReference>
<dbReference type="PRINTS" id="PR00196">
    <property type="entry name" value="ANNEXIN"/>
</dbReference>
<dbReference type="InterPro" id="IPR037104">
    <property type="entry name" value="Annexin_sf"/>
</dbReference>
<organism evidence="10 11">
    <name type="scientific">Leptobrachium leishanense</name>
    <name type="common">Leishan spiny toad</name>
    <dbReference type="NCBI Taxonomy" id="445787"/>
    <lineage>
        <taxon>Eukaryota</taxon>
        <taxon>Metazoa</taxon>
        <taxon>Chordata</taxon>
        <taxon>Craniata</taxon>
        <taxon>Vertebrata</taxon>
        <taxon>Euteleostomi</taxon>
        <taxon>Amphibia</taxon>
        <taxon>Batrachia</taxon>
        <taxon>Anura</taxon>
        <taxon>Pelobatoidea</taxon>
        <taxon>Megophryidae</taxon>
        <taxon>Leptobrachium</taxon>
    </lineage>
</organism>
<dbReference type="Proteomes" id="UP000694569">
    <property type="component" value="Unplaced"/>
</dbReference>
<keyword evidence="9" id="KW-0472">Membrane</keyword>
<keyword evidence="9" id="KW-0812">Transmembrane</keyword>
<reference evidence="10" key="1">
    <citation type="submission" date="2025-08" db="UniProtKB">
        <authorList>
            <consortium name="Ensembl"/>
        </authorList>
    </citation>
    <scope>IDENTIFICATION</scope>
</reference>
<dbReference type="GO" id="GO:0006909">
    <property type="term" value="P:phagocytosis"/>
    <property type="evidence" value="ECO:0007669"/>
    <property type="project" value="TreeGrafter"/>
</dbReference>
<dbReference type="FunFam" id="1.10.220.10:FF:000007">
    <property type="entry name" value="Annexin"/>
    <property type="match status" value="2"/>
</dbReference>
<keyword evidence="3" id="KW-0964">Secreted</keyword>
<dbReference type="FunFam" id="1.10.220.10:FF:000002">
    <property type="entry name" value="Annexin"/>
    <property type="match status" value="1"/>
</dbReference>
<dbReference type="Gene3D" id="1.10.220.10">
    <property type="entry name" value="Annexin"/>
    <property type="match status" value="6"/>
</dbReference>
<evidence type="ECO:0000256" key="6">
    <source>
        <dbReference type="ARBA" id="ARBA00023216"/>
    </source>
</evidence>
<keyword evidence="4 8" id="KW-0677">Repeat</keyword>
<dbReference type="GO" id="GO:0005544">
    <property type="term" value="F:calcium-dependent phospholipid binding"/>
    <property type="evidence" value="ECO:0007669"/>
    <property type="project" value="UniProtKB-KW"/>
</dbReference>
<dbReference type="PANTHER" id="PTHR10502">
    <property type="entry name" value="ANNEXIN"/>
    <property type="match status" value="1"/>
</dbReference>
<dbReference type="GO" id="GO:0005576">
    <property type="term" value="C:extracellular region"/>
    <property type="evidence" value="ECO:0007669"/>
    <property type="project" value="UniProtKB-SubCell"/>
</dbReference>
<dbReference type="SMART" id="SM00335">
    <property type="entry name" value="ANX"/>
    <property type="match status" value="6"/>
</dbReference>
<accession>A0A8C5N2W6</accession>
<comment type="similarity">
    <text evidence="2 8">Belongs to the annexin family.</text>
</comment>
<dbReference type="GeneTree" id="ENSGT00940000155221"/>
<keyword evidence="11" id="KW-1185">Reference proteome</keyword>
<dbReference type="PROSITE" id="PS51897">
    <property type="entry name" value="ANNEXIN_2"/>
    <property type="match status" value="6"/>
</dbReference>
<dbReference type="GO" id="GO:0071385">
    <property type="term" value="P:cellular response to glucocorticoid stimulus"/>
    <property type="evidence" value="ECO:0007669"/>
    <property type="project" value="TreeGrafter"/>
</dbReference>
<dbReference type="InterPro" id="IPR018252">
    <property type="entry name" value="Annexin_repeat_CS"/>
</dbReference>
<dbReference type="GO" id="GO:0007165">
    <property type="term" value="P:signal transduction"/>
    <property type="evidence" value="ECO:0007669"/>
    <property type="project" value="TreeGrafter"/>
</dbReference>
<dbReference type="GO" id="GO:0005509">
    <property type="term" value="F:calcium ion binding"/>
    <property type="evidence" value="ECO:0007669"/>
    <property type="project" value="InterPro"/>
</dbReference>
<sequence>MSFMQAFLAQANFTEEGGHPPCSAEDAGATLKADPRFNAAADAAELEKAIKAKGVDEATIIDILTKRTNAERQQIRAAYQNATGKSLDEALKKALKSHLEEVVLALMKTPAQYDAHELNAAMKGLGTDEDTLVEILVSRTNSQMKEINCVYKTESKMSFMREFLLQAAFLDDAQHKGDSAGGVKGAAGFNASEDANNLDKAIKAKGVDEASIINILIKRSNAQRQAIKEAYLKSKGKSLDETLKTNLSGPIKEIILALLLTPAECDAESLKAATKGLGTDEATLIEILVTRTNQQIKAIKKAYHEAYKTELEKDIAEDTSGDFQKTLLALLKAQRSEDCYVNEDLANEDAKALYEAGEKNKKVDAEVFIKIFTSCSEQHLREVFKKYGNYSKHDVNSALDLKLKGDFERCLVAIVKYVTNGPAFFAEKLHLAMKIRRKKMRKIILLSTGFFLAPCVFKGIGIREKIVTRIMVSRSEIDMKNIKAQYKELYKISLREAFLKETKEDYQTVLIALCGYDD</sequence>
<dbReference type="Pfam" id="PF00191">
    <property type="entry name" value="Annexin"/>
    <property type="match status" value="6"/>
</dbReference>
<gene>
    <name evidence="10" type="primary">ANXA1</name>
</gene>
<dbReference type="GO" id="GO:0005634">
    <property type="term" value="C:nucleus"/>
    <property type="evidence" value="ECO:0007669"/>
    <property type="project" value="TreeGrafter"/>
</dbReference>
<dbReference type="GO" id="GO:0001786">
    <property type="term" value="F:phosphatidylserine binding"/>
    <property type="evidence" value="ECO:0007669"/>
    <property type="project" value="TreeGrafter"/>
</dbReference>
<keyword evidence="6 8" id="KW-0041">Annexin</keyword>
<dbReference type="GO" id="GO:0005737">
    <property type="term" value="C:cytoplasm"/>
    <property type="evidence" value="ECO:0007669"/>
    <property type="project" value="TreeGrafter"/>
</dbReference>
<keyword evidence="9" id="KW-1133">Transmembrane helix</keyword>
<evidence type="ECO:0000256" key="4">
    <source>
        <dbReference type="ARBA" id="ARBA00022737"/>
    </source>
</evidence>